<dbReference type="InterPro" id="IPR041657">
    <property type="entry name" value="HTH_17"/>
</dbReference>
<dbReference type="EMBL" id="CP061032">
    <property type="protein sequence ID" value="QNP89471.1"/>
    <property type="molecule type" value="Genomic_DNA"/>
</dbReference>
<dbReference type="KEGG" id="cluj:IAU68_07095"/>
<evidence type="ECO:0000313" key="2">
    <source>
        <dbReference type="EMBL" id="MBC3178115.1"/>
    </source>
</evidence>
<dbReference type="EMBL" id="JACMYE010000001">
    <property type="protein sequence ID" value="MBC3178115.1"/>
    <property type="molecule type" value="Genomic_DNA"/>
</dbReference>
<dbReference type="AlphaFoldDB" id="A0A7H0JWQ5"/>
<keyword evidence="5" id="KW-1185">Reference proteome</keyword>
<accession>A0A7H0JWQ5</accession>
<evidence type="ECO:0000313" key="3">
    <source>
        <dbReference type="EMBL" id="QNP89471.1"/>
    </source>
</evidence>
<evidence type="ECO:0000313" key="4">
    <source>
        <dbReference type="Proteomes" id="UP000516235"/>
    </source>
</evidence>
<feature type="domain" description="Helix-turn-helix" evidence="1">
    <location>
        <begin position="13"/>
        <end position="63"/>
    </location>
</feature>
<dbReference type="RefSeq" id="WP_171192615.1">
    <property type="nucleotide sequence ID" value="NZ_CP061032.1"/>
</dbReference>
<sequence length="65" mass="7067">MKHSKRAIEPRTYSLAETADILGFGRTTLQDHVRNGSANHLHPISLGTRTRFPKAVIDALAEGAA</sequence>
<dbReference type="Pfam" id="PF12728">
    <property type="entry name" value="HTH_17"/>
    <property type="match status" value="1"/>
</dbReference>
<protein>
    <submittedName>
        <fullName evidence="3">Helix-turn-helix domain-containing protein</fullName>
    </submittedName>
</protein>
<evidence type="ECO:0000259" key="1">
    <source>
        <dbReference type="Pfam" id="PF12728"/>
    </source>
</evidence>
<name>A0A7H0JWQ5_9CORY</name>
<dbReference type="Proteomes" id="UP000642876">
    <property type="component" value="Unassembled WGS sequence"/>
</dbReference>
<proteinExistence type="predicted"/>
<reference evidence="4 5" key="1">
    <citation type="submission" date="2020-08" db="EMBL/GenBank/DDBJ databases">
        <title>novel species in genus Corynebacterium.</title>
        <authorList>
            <person name="Zhang G."/>
        </authorList>
    </citation>
    <scope>NUCLEOTIDE SEQUENCE [LARGE SCALE GENOMIC DNA]</scope>
    <source>
        <strain evidence="3">Zg-917</strain>
        <strain evidence="4 5">zg-917</strain>
    </source>
</reference>
<evidence type="ECO:0000313" key="5">
    <source>
        <dbReference type="Proteomes" id="UP000642876"/>
    </source>
</evidence>
<organism evidence="3 4">
    <name type="scientific">Corynebacterium lujinxingii</name>
    <dbReference type="NCBI Taxonomy" id="2763010"/>
    <lineage>
        <taxon>Bacteria</taxon>
        <taxon>Bacillati</taxon>
        <taxon>Actinomycetota</taxon>
        <taxon>Actinomycetes</taxon>
        <taxon>Mycobacteriales</taxon>
        <taxon>Corynebacteriaceae</taxon>
        <taxon>Corynebacterium</taxon>
    </lineage>
</organism>
<dbReference type="Proteomes" id="UP000516235">
    <property type="component" value="Chromosome"/>
</dbReference>
<gene>
    <name evidence="2" type="ORF">H7348_02105</name>
    <name evidence="3" type="ORF">IAU68_07095</name>
</gene>